<dbReference type="InterPro" id="IPR028082">
    <property type="entry name" value="Peripla_BP_I"/>
</dbReference>
<evidence type="ECO:0000256" key="1">
    <source>
        <dbReference type="ARBA" id="ARBA00010062"/>
    </source>
</evidence>
<dbReference type="PANTHER" id="PTHR47235">
    <property type="entry name" value="BLR6548 PROTEIN"/>
    <property type="match status" value="1"/>
</dbReference>
<gene>
    <name evidence="4" type="ORF">RRSL_03959</name>
</gene>
<evidence type="ECO:0000313" key="5">
    <source>
        <dbReference type="Proteomes" id="UP000005933"/>
    </source>
</evidence>
<dbReference type="EMBL" id="AAKL01000007">
    <property type="protein sequence ID" value="EAP74033.1"/>
    <property type="molecule type" value="Genomic_DNA"/>
</dbReference>
<feature type="domain" description="Leucine-binding protein" evidence="3">
    <location>
        <begin position="74"/>
        <end position="406"/>
    </location>
</feature>
<dbReference type="AlphaFoldDB" id="A0AB33VHH8"/>
<accession>A0AB33VHH8</accession>
<evidence type="ECO:0000259" key="3">
    <source>
        <dbReference type="Pfam" id="PF13458"/>
    </source>
</evidence>
<evidence type="ECO:0000256" key="2">
    <source>
        <dbReference type="ARBA" id="ARBA00022729"/>
    </source>
</evidence>
<reference evidence="4 5" key="1">
    <citation type="journal article" date="2006" name="Mol. Plant Microbe Interact.">
        <title>Identification of open reading frames unique to a select agent: Ralstonia solanacearum race 3 biovar 2.</title>
        <authorList>
            <person name="Gabriel D.W."/>
            <person name="Allen C."/>
            <person name="Schell M."/>
            <person name="Denny T.P."/>
            <person name="Greenberg J.T."/>
            <person name="Duan Y.P."/>
            <person name="Flores-Cruz Z."/>
            <person name="Huang Q."/>
            <person name="Clifford J.M."/>
            <person name="Presting G."/>
            <person name="Gonzalez E.T."/>
            <person name="Reddy J."/>
            <person name="Elphinstone J."/>
            <person name="Swanson J."/>
            <person name="Yao J."/>
            <person name="Mulholland V."/>
            <person name="Liu L."/>
            <person name="Farmerie W."/>
            <person name="Patnaikuni M."/>
            <person name="Balogh B."/>
            <person name="Norman D."/>
            <person name="Alvarez A."/>
            <person name="Castillo J.A."/>
            <person name="Jones J."/>
            <person name="Saddler G."/>
            <person name="Walunas T."/>
            <person name="Zhukov A."/>
            <person name="Mikhailova N."/>
        </authorList>
    </citation>
    <scope>NUCLEOTIDE SEQUENCE [LARGE SCALE GENOMIC DNA]</scope>
    <source>
        <strain evidence="4 5">UW551</strain>
    </source>
</reference>
<organism evidence="4 5">
    <name type="scientific">Ralstonia solanacearum (strain UW551)</name>
    <dbReference type="NCBI Taxonomy" id="342110"/>
    <lineage>
        <taxon>Bacteria</taxon>
        <taxon>Pseudomonadati</taxon>
        <taxon>Pseudomonadota</taxon>
        <taxon>Betaproteobacteria</taxon>
        <taxon>Burkholderiales</taxon>
        <taxon>Burkholderiaceae</taxon>
        <taxon>Ralstonia</taxon>
        <taxon>Ralstonia solanacearum species complex</taxon>
    </lineage>
</organism>
<evidence type="ECO:0000313" key="4">
    <source>
        <dbReference type="EMBL" id="EAP74033.1"/>
    </source>
</evidence>
<comment type="caution">
    <text evidence="4">The sequence shown here is derived from an EMBL/GenBank/DDBJ whole genome shotgun (WGS) entry which is preliminary data.</text>
</comment>
<dbReference type="Proteomes" id="UP000005933">
    <property type="component" value="Unassembled WGS sequence"/>
</dbReference>
<sequence length="433" mass="45607">MRARSLAHADAGLAHVGRGCGGDVADRDDREADRCVPASAPAFRRVMAAVRPRLTVLMAAATLFLPRPGCADVVTVAQVLPFAGPAGLPTRAAADAAALYLRKVGQGRGVNGHVIRLVTVIAPRGLDAAFRRTAETLRRYRPVALLNVDGAARTLALLERGVLEASRTPVIGALVSATPVRAFAGNRWVFYIRPGLKAEADHMAREGATAGRRRVAILYRDDASGEEGMGMATAALQGLGVRPVLRLPLAVGMMDAPSLDRLAETVLGADADVILCFADSLNIGGFLRAYRERGGHALIVTDSTPSAQALVRASSTALARGVRIAQPLPAPDGQRLQLTRAFAADMRAGGRPDLAASAEALEGYVSARLFVEVLRRMRGPVTGEAVRTALQTRGPFDLGGFEVNYGPSQYEGSQTVGIGVVGREGRLFNSLNN</sequence>
<dbReference type="InterPro" id="IPR028081">
    <property type="entry name" value="Leu-bd"/>
</dbReference>
<keyword evidence="2" id="KW-0732">Signal</keyword>
<dbReference type="SUPFAM" id="SSF53822">
    <property type="entry name" value="Periplasmic binding protein-like I"/>
    <property type="match status" value="1"/>
</dbReference>
<dbReference type="Pfam" id="PF13458">
    <property type="entry name" value="Peripla_BP_6"/>
    <property type="match status" value="1"/>
</dbReference>
<dbReference type="PANTHER" id="PTHR47235:SF1">
    <property type="entry name" value="BLR6548 PROTEIN"/>
    <property type="match status" value="1"/>
</dbReference>
<proteinExistence type="inferred from homology"/>
<protein>
    <submittedName>
        <fullName evidence="4">Leucine-, isoleucine-, valine-, threonine-, and alanine-binding protein</fullName>
    </submittedName>
</protein>
<name>A0AB33VHH8_RALSU</name>
<dbReference type="Gene3D" id="3.40.50.2300">
    <property type="match status" value="2"/>
</dbReference>
<comment type="similarity">
    <text evidence="1">Belongs to the leucine-binding protein family.</text>
</comment>